<accession>A0A1X0RI13</accession>
<dbReference type="Proteomes" id="UP000242414">
    <property type="component" value="Unassembled WGS sequence"/>
</dbReference>
<gene>
    <name evidence="1" type="ORF">BCV72DRAFT_321824</name>
</gene>
<dbReference type="AlphaFoldDB" id="A0A1X0RI13"/>
<organism evidence="1">
    <name type="scientific">Rhizopus microsporus var. microsporus</name>
    <dbReference type="NCBI Taxonomy" id="86635"/>
    <lineage>
        <taxon>Eukaryota</taxon>
        <taxon>Fungi</taxon>
        <taxon>Fungi incertae sedis</taxon>
        <taxon>Mucoromycota</taxon>
        <taxon>Mucoromycotina</taxon>
        <taxon>Mucoromycetes</taxon>
        <taxon>Mucorales</taxon>
        <taxon>Mucorineae</taxon>
        <taxon>Rhizopodaceae</taxon>
        <taxon>Rhizopus</taxon>
    </lineage>
</organism>
<reference evidence="1" key="1">
    <citation type="journal article" date="2016" name="Proc. Natl. Acad. Sci. U.S.A.">
        <title>Lipid metabolic changes in an early divergent fungus govern the establishment of a mutualistic symbiosis with endobacteria.</title>
        <authorList>
            <person name="Lastovetsky O.A."/>
            <person name="Gaspar M.L."/>
            <person name="Mondo S.J."/>
            <person name="LaButti K.M."/>
            <person name="Sandor L."/>
            <person name="Grigoriev I.V."/>
            <person name="Henry S.A."/>
            <person name="Pawlowska T.E."/>
        </authorList>
    </citation>
    <scope>NUCLEOTIDE SEQUENCE [LARGE SCALE GENOMIC DNA]</scope>
    <source>
        <strain evidence="1">ATCC 52814</strain>
    </source>
</reference>
<sequence>MQFLGLSCQLYTIKHVESFYALEMVDTANFPITHKDVKDGGILKLALCLEAAKYEFINNYS</sequence>
<proteinExistence type="predicted"/>
<dbReference type="VEuPathDB" id="FungiDB:BCV72DRAFT_321824"/>
<name>A0A1X0RI13_RHIZD</name>
<dbReference type="EMBL" id="KV921855">
    <property type="protein sequence ID" value="ORE11675.1"/>
    <property type="molecule type" value="Genomic_DNA"/>
</dbReference>
<evidence type="ECO:0000313" key="1">
    <source>
        <dbReference type="EMBL" id="ORE11675.1"/>
    </source>
</evidence>
<protein>
    <submittedName>
        <fullName evidence="1">Uncharacterized protein</fullName>
    </submittedName>
</protein>